<dbReference type="EMBL" id="JAWRVE010000002">
    <property type="protein sequence ID" value="KAL1883219.1"/>
    <property type="molecule type" value="Genomic_DNA"/>
</dbReference>
<protein>
    <submittedName>
        <fullName evidence="2">Uncharacterized protein</fullName>
    </submittedName>
</protein>
<feature type="compositionally biased region" description="Basic and acidic residues" evidence="1">
    <location>
        <begin position="15"/>
        <end position="35"/>
    </location>
</feature>
<evidence type="ECO:0000313" key="3">
    <source>
        <dbReference type="Proteomes" id="UP001583177"/>
    </source>
</evidence>
<sequence length="73" mass="7945">MVMIGESLEIFAPELHIDSEMDENDHAKKAKHENQDTDESKDDRGIGADGKVNGGFILKASPSLKYQESALAA</sequence>
<dbReference type="Proteomes" id="UP001583177">
    <property type="component" value="Unassembled WGS sequence"/>
</dbReference>
<gene>
    <name evidence="2" type="ORF">Daus18300_000277</name>
</gene>
<keyword evidence="3" id="KW-1185">Reference proteome</keyword>
<proteinExistence type="predicted"/>
<reference evidence="2 3" key="1">
    <citation type="journal article" date="2024" name="IMA Fungus">
        <title>IMA Genome - F19 : A genome assembly and annotation guide to empower mycologists, including annotated draft genome sequences of Ceratocystis pirilliformis, Diaporthe australafricana, Fusarium ophioides, Paecilomyces lecythidis, and Sporothrix stenoceras.</title>
        <authorList>
            <person name="Aylward J."/>
            <person name="Wilson A.M."/>
            <person name="Visagie C.M."/>
            <person name="Spraker J."/>
            <person name="Barnes I."/>
            <person name="Buitendag C."/>
            <person name="Ceriani C."/>
            <person name="Del Mar Angel L."/>
            <person name="du Plessis D."/>
            <person name="Fuchs T."/>
            <person name="Gasser K."/>
            <person name="Kramer D."/>
            <person name="Li W."/>
            <person name="Munsamy K."/>
            <person name="Piso A."/>
            <person name="Price J.L."/>
            <person name="Sonnekus B."/>
            <person name="Thomas C."/>
            <person name="van der Nest A."/>
            <person name="van Dijk A."/>
            <person name="van Heerden A."/>
            <person name="van Vuuren N."/>
            <person name="Yilmaz N."/>
            <person name="Duong T.A."/>
            <person name="van der Merwe N.A."/>
            <person name="Wingfield M.J."/>
            <person name="Wingfield B.D."/>
        </authorList>
    </citation>
    <scope>NUCLEOTIDE SEQUENCE [LARGE SCALE GENOMIC DNA]</scope>
    <source>
        <strain evidence="2 3">CMW 18300</strain>
    </source>
</reference>
<name>A0ABR3Y669_9PEZI</name>
<evidence type="ECO:0000256" key="1">
    <source>
        <dbReference type="SAM" id="MobiDB-lite"/>
    </source>
</evidence>
<organism evidence="2 3">
    <name type="scientific">Diaporthe australafricana</name>
    <dbReference type="NCBI Taxonomy" id="127596"/>
    <lineage>
        <taxon>Eukaryota</taxon>
        <taxon>Fungi</taxon>
        <taxon>Dikarya</taxon>
        <taxon>Ascomycota</taxon>
        <taxon>Pezizomycotina</taxon>
        <taxon>Sordariomycetes</taxon>
        <taxon>Sordariomycetidae</taxon>
        <taxon>Diaporthales</taxon>
        <taxon>Diaporthaceae</taxon>
        <taxon>Diaporthe</taxon>
    </lineage>
</organism>
<comment type="caution">
    <text evidence="2">The sequence shown here is derived from an EMBL/GenBank/DDBJ whole genome shotgun (WGS) entry which is preliminary data.</text>
</comment>
<feature type="region of interest" description="Disordered" evidence="1">
    <location>
        <begin position="15"/>
        <end position="49"/>
    </location>
</feature>
<evidence type="ECO:0000313" key="2">
    <source>
        <dbReference type="EMBL" id="KAL1883219.1"/>
    </source>
</evidence>
<accession>A0ABR3Y669</accession>